<dbReference type="InterPro" id="IPR002010">
    <property type="entry name" value="T3SS_IM_R"/>
</dbReference>
<keyword evidence="8" id="KW-0969">Cilium</keyword>
<accession>A0A1X7ANH3</accession>
<keyword evidence="8" id="KW-0966">Cell projection</keyword>
<protein>
    <submittedName>
        <fullName evidence="8">Flagellar biosynthesis protein FliR</fullName>
    </submittedName>
</protein>
<dbReference type="GO" id="GO:0005886">
    <property type="term" value="C:plasma membrane"/>
    <property type="evidence" value="ECO:0007669"/>
    <property type="project" value="UniProtKB-SubCell"/>
</dbReference>
<gene>
    <name evidence="8" type="ORF">EHSB41UT_03662</name>
</gene>
<evidence type="ECO:0000313" key="8">
    <source>
        <dbReference type="EMBL" id="SMA49871.1"/>
    </source>
</evidence>
<dbReference type="RefSeq" id="WP_087112318.1">
    <property type="nucleotide sequence ID" value="NZ_FWPT01000009.1"/>
</dbReference>
<feature type="transmembrane region" description="Helical" evidence="7">
    <location>
        <begin position="12"/>
        <end position="30"/>
    </location>
</feature>
<evidence type="ECO:0000256" key="1">
    <source>
        <dbReference type="ARBA" id="ARBA00004651"/>
    </source>
</evidence>
<evidence type="ECO:0000256" key="2">
    <source>
        <dbReference type="ARBA" id="ARBA00009772"/>
    </source>
</evidence>
<dbReference type="Pfam" id="PF01311">
    <property type="entry name" value="Bac_export_1"/>
    <property type="match status" value="1"/>
</dbReference>
<comment type="subcellular location">
    <subcellularLocation>
        <location evidence="1">Cell membrane</location>
        <topology evidence="1">Multi-pass membrane protein</topology>
    </subcellularLocation>
</comment>
<evidence type="ECO:0000256" key="3">
    <source>
        <dbReference type="ARBA" id="ARBA00022475"/>
    </source>
</evidence>
<reference evidence="8 9" key="1">
    <citation type="submission" date="2017-03" db="EMBL/GenBank/DDBJ databases">
        <authorList>
            <person name="Afonso C.L."/>
            <person name="Miller P.J."/>
            <person name="Scott M.A."/>
            <person name="Spackman E."/>
            <person name="Goraichik I."/>
            <person name="Dimitrov K.M."/>
            <person name="Suarez D.L."/>
            <person name="Swayne D.E."/>
        </authorList>
    </citation>
    <scope>NUCLEOTIDE SEQUENCE [LARGE SCALE GENOMIC DNA]</scope>
    <source>
        <strain evidence="8">SB41UT1</strain>
    </source>
</reference>
<keyword evidence="8" id="KW-0282">Flagellum</keyword>
<feature type="transmembrane region" description="Helical" evidence="7">
    <location>
        <begin position="67"/>
        <end position="95"/>
    </location>
</feature>
<feature type="transmembrane region" description="Helical" evidence="7">
    <location>
        <begin position="42"/>
        <end position="61"/>
    </location>
</feature>
<feature type="transmembrane region" description="Helical" evidence="7">
    <location>
        <begin position="210"/>
        <end position="231"/>
    </location>
</feature>
<dbReference type="AlphaFoldDB" id="A0A1X7ANH3"/>
<proteinExistence type="inferred from homology"/>
<dbReference type="Proteomes" id="UP000196573">
    <property type="component" value="Unassembled WGS sequence"/>
</dbReference>
<dbReference type="PRINTS" id="PR00953">
    <property type="entry name" value="TYPE3IMRPROT"/>
</dbReference>
<evidence type="ECO:0000256" key="7">
    <source>
        <dbReference type="SAM" id="Phobius"/>
    </source>
</evidence>
<keyword evidence="3" id="KW-1003">Cell membrane</keyword>
<evidence type="ECO:0000256" key="5">
    <source>
        <dbReference type="ARBA" id="ARBA00022989"/>
    </source>
</evidence>
<dbReference type="OrthoDB" id="7014237at2"/>
<dbReference type="EMBL" id="FWPT01000009">
    <property type="protein sequence ID" value="SMA49871.1"/>
    <property type="molecule type" value="Genomic_DNA"/>
</dbReference>
<sequence>MVDVLISTEKIVTILLIATRLMPVFLVLPLQNVISLPNRIRFFIVLGLSLVLSTLTSSASLDSPMVLLFAFGYELLIGLALASIVLVFFSVSLYAGRLIDFQSGLSAASVLNPSSGSQNSLLGTLILLTGTSFFFLLDAHHVLIRGLLFSLETFPPGHGGEFDRLWKDLLLLGVPLFMYGLLIASPVVIGLLFMDVAFSATARTMPQMNPYFIALPAKIAAGVALTALSIAQFSPVFEHLFTELFTHWHKVLRG</sequence>
<feature type="transmembrane region" description="Helical" evidence="7">
    <location>
        <begin position="121"/>
        <end position="144"/>
    </location>
</feature>
<keyword evidence="6 7" id="KW-0472">Membrane</keyword>
<keyword evidence="4 7" id="KW-0812">Transmembrane</keyword>
<dbReference type="PANTHER" id="PTHR30065:SF1">
    <property type="entry name" value="SURFACE PRESENTATION OF ANTIGENS PROTEIN SPAR"/>
    <property type="match status" value="1"/>
</dbReference>
<dbReference type="GO" id="GO:0006605">
    <property type="term" value="P:protein targeting"/>
    <property type="evidence" value="ECO:0007669"/>
    <property type="project" value="InterPro"/>
</dbReference>
<keyword evidence="5 7" id="KW-1133">Transmembrane helix</keyword>
<evidence type="ECO:0000313" key="9">
    <source>
        <dbReference type="Proteomes" id="UP000196573"/>
    </source>
</evidence>
<feature type="transmembrane region" description="Helical" evidence="7">
    <location>
        <begin position="176"/>
        <end position="198"/>
    </location>
</feature>
<keyword evidence="9" id="KW-1185">Reference proteome</keyword>
<evidence type="ECO:0000256" key="4">
    <source>
        <dbReference type="ARBA" id="ARBA00022692"/>
    </source>
</evidence>
<comment type="similarity">
    <text evidence="2">Belongs to the FliR/MopE/SpaR family.</text>
</comment>
<organism evidence="8 9">
    <name type="scientific">Parendozoicomonas haliclonae</name>
    <dbReference type="NCBI Taxonomy" id="1960125"/>
    <lineage>
        <taxon>Bacteria</taxon>
        <taxon>Pseudomonadati</taxon>
        <taxon>Pseudomonadota</taxon>
        <taxon>Gammaproteobacteria</taxon>
        <taxon>Oceanospirillales</taxon>
        <taxon>Endozoicomonadaceae</taxon>
        <taxon>Parendozoicomonas</taxon>
    </lineage>
</organism>
<name>A0A1X7ANH3_9GAMM</name>
<evidence type="ECO:0000256" key="6">
    <source>
        <dbReference type="ARBA" id="ARBA00023136"/>
    </source>
</evidence>
<dbReference type="PANTHER" id="PTHR30065">
    <property type="entry name" value="FLAGELLAR BIOSYNTHETIC PROTEIN FLIR"/>
    <property type="match status" value="1"/>
</dbReference>